<evidence type="ECO:0000313" key="1">
    <source>
        <dbReference type="EMBL" id="MCY9599668.1"/>
    </source>
</evidence>
<dbReference type="EMBL" id="CP026520">
    <property type="protein sequence ID" value="QAV20156.1"/>
    <property type="molecule type" value="Genomic_DNA"/>
</dbReference>
<dbReference type="EMBL" id="JAMDMJ010000054">
    <property type="protein sequence ID" value="MCY9599668.1"/>
    <property type="molecule type" value="Genomic_DNA"/>
</dbReference>
<evidence type="ECO:0000313" key="2">
    <source>
        <dbReference type="EMBL" id="QAV20156.1"/>
    </source>
</evidence>
<dbReference type="KEGG" id="pchi:PC41400_21800"/>
<dbReference type="Proteomes" id="UP001527202">
    <property type="component" value="Unassembled WGS sequence"/>
</dbReference>
<dbReference type="GeneID" id="95377429"/>
<evidence type="ECO:0000313" key="4">
    <source>
        <dbReference type="Proteomes" id="UP001527202"/>
    </source>
</evidence>
<evidence type="ECO:0000313" key="3">
    <source>
        <dbReference type="Proteomes" id="UP000288943"/>
    </source>
</evidence>
<keyword evidence="4" id="KW-1185">Reference proteome</keyword>
<dbReference type="Proteomes" id="UP000288943">
    <property type="component" value="Chromosome"/>
</dbReference>
<protein>
    <submittedName>
        <fullName evidence="2">Uncharacterized protein</fullName>
    </submittedName>
</protein>
<sequence length="90" mass="10616">MNGLKFIRSVRNCSPDRQDDREKRRPSLERALFLVRTAWNLCGPDETPHDDDQSQVVWHAGKGMQRIFVTYREFTLAVFLRDFEMTAVSR</sequence>
<dbReference type="RefSeq" id="WP_042232865.1">
    <property type="nucleotide sequence ID" value="NZ_CP026520.1"/>
</dbReference>
<gene>
    <name evidence="1" type="ORF">M5X16_28385</name>
    <name evidence="2" type="ORF">PC41400_21800</name>
</gene>
<reference evidence="2 3" key="1">
    <citation type="submission" date="2018-01" db="EMBL/GenBank/DDBJ databases">
        <title>The whole genome sequencing and assembly of Paenibacillus chitinolyticus KCCM 41400 strain.</title>
        <authorList>
            <person name="Kim J.-Y."/>
            <person name="Park M.-K."/>
            <person name="Lee Y.-J."/>
            <person name="Yi H."/>
            <person name="Bahn Y.-S."/>
            <person name="Kim J.F."/>
            <person name="Lee D.-W."/>
        </authorList>
    </citation>
    <scope>NUCLEOTIDE SEQUENCE [LARGE SCALE GENOMIC DNA]</scope>
    <source>
        <strain evidence="2 3">KCCM 41400</strain>
    </source>
</reference>
<reference evidence="1 4" key="2">
    <citation type="submission" date="2022-05" db="EMBL/GenBank/DDBJ databases">
        <title>Genome Sequencing of Bee-Associated Microbes.</title>
        <authorList>
            <person name="Dunlap C."/>
        </authorList>
    </citation>
    <scope>NUCLEOTIDE SEQUENCE [LARGE SCALE GENOMIC DNA]</scope>
    <source>
        <strain evidence="1 4">NRRL B-23120</strain>
    </source>
</reference>
<name>A0A410X0E1_9BACL</name>
<organism evidence="2 3">
    <name type="scientific">Paenibacillus chitinolyticus</name>
    <dbReference type="NCBI Taxonomy" id="79263"/>
    <lineage>
        <taxon>Bacteria</taxon>
        <taxon>Bacillati</taxon>
        <taxon>Bacillota</taxon>
        <taxon>Bacilli</taxon>
        <taxon>Bacillales</taxon>
        <taxon>Paenibacillaceae</taxon>
        <taxon>Paenibacillus</taxon>
    </lineage>
</organism>
<dbReference type="AlphaFoldDB" id="A0A410X0E1"/>
<accession>A0A410X0E1</accession>
<proteinExistence type="predicted"/>